<dbReference type="InterPro" id="IPR051599">
    <property type="entry name" value="Cell_Envelope_Assoc"/>
</dbReference>
<accession>A0A143HFH2</accession>
<evidence type="ECO:0000256" key="1">
    <source>
        <dbReference type="SAM" id="Phobius"/>
    </source>
</evidence>
<dbReference type="InterPro" id="IPR003848">
    <property type="entry name" value="DUF218"/>
</dbReference>
<reference evidence="3 4" key="1">
    <citation type="journal article" date="2016" name="Genome Announc.">
        <title>Whole-Genome Sequence of Rummeliibacillus stabekisii Strain PP9 Isolated from Antarctic Soil.</title>
        <authorList>
            <person name="da Mota F.F."/>
            <person name="Vollu R.E."/>
            <person name="Jurelevicius D."/>
            <person name="Seldin L."/>
        </authorList>
    </citation>
    <scope>NUCLEOTIDE SEQUENCE [LARGE SCALE GENOMIC DNA]</scope>
    <source>
        <strain evidence="3 4">PP9</strain>
    </source>
</reference>
<dbReference type="Proteomes" id="UP000076021">
    <property type="component" value="Chromosome"/>
</dbReference>
<keyword evidence="1" id="KW-0472">Membrane</keyword>
<protein>
    <submittedName>
        <fullName evidence="3">Vancomycin resistance protein</fullName>
    </submittedName>
</protein>
<dbReference type="EMBL" id="CP014806">
    <property type="protein sequence ID" value="AMX00241.1"/>
    <property type="molecule type" value="Genomic_DNA"/>
</dbReference>
<sequence length="191" mass="21172">MKRNKMWIIVVIVLVITGFWVLTSKWLAEGEKPRATGTNKYVVVLGAKVKKGAVPSKSLAYRLDAALEYAKKYPEVLIIVTGGQGPDEDATEASVMKNYLVDRGIDEKRIKLEDKSTTTYENLVNAKKIIGNESKKITIVSNDYHLARAKMLAENVGLDCDVIPAKTPKSVEAKSRLRERLALLKTVVLGK</sequence>
<proteinExistence type="predicted"/>
<name>A0A143HFH2_9BACL</name>
<dbReference type="Pfam" id="PF02698">
    <property type="entry name" value="DUF218"/>
    <property type="match status" value="1"/>
</dbReference>
<evidence type="ECO:0000313" key="3">
    <source>
        <dbReference type="EMBL" id="AMX00241.1"/>
    </source>
</evidence>
<reference evidence="4" key="2">
    <citation type="submission" date="2016-03" db="EMBL/GenBank/DDBJ databases">
        <authorList>
            <person name="Ploux O."/>
        </authorList>
    </citation>
    <scope>NUCLEOTIDE SEQUENCE [LARGE SCALE GENOMIC DNA]</scope>
    <source>
        <strain evidence="4">PP9</strain>
    </source>
</reference>
<keyword evidence="1" id="KW-0812">Transmembrane</keyword>
<dbReference type="CDD" id="cd06259">
    <property type="entry name" value="YdcF-like"/>
    <property type="match status" value="1"/>
</dbReference>
<keyword evidence="4" id="KW-1185">Reference proteome</keyword>
<dbReference type="GO" id="GO:0043164">
    <property type="term" value="P:Gram-negative-bacterium-type cell wall biogenesis"/>
    <property type="evidence" value="ECO:0007669"/>
    <property type="project" value="TreeGrafter"/>
</dbReference>
<keyword evidence="1" id="KW-1133">Transmembrane helix</keyword>
<evidence type="ECO:0000259" key="2">
    <source>
        <dbReference type="Pfam" id="PF02698"/>
    </source>
</evidence>
<dbReference type="GO" id="GO:0005886">
    <property type="term" value="C:plasma membrane"/>
    <property type="evidence" value="ECO:0007669"/>
    <property type="project" value="TreeGrafter"/>
</dbReference>
<dbReference type="KEGG" id="rst:ATY39_12980"/>
<organism evidence="3 4">
    <name type="scientific">Rummeliibacillus stabekisii</name>
    <dbReference type="NCBI Taxonomy" id="241244"/>
    <lineage>
        <taxon>Bacteria</taxon>
        <taxon>Bacillati</taxon>
        <taxon>Bacillota</taxon>
        <taxon>Bacilli</taxon>
        <taxon>Bacillales</taxon>
        <taxon>Caryophanaceae</taxon>
        <taxon>Rummeliibacillus</taxon>
    </lineage>
</organism>
<dbReference type="AlphaFoldDB" id="A0A143HFH2"/>
<gene>
    <name evidence="3" type="ORF">ATY39_12980</name>
</gene>
<dbReference type="PANTHER" id="PTHR30336:SF4">
    <property type="entry name" value="ENVELOPE BIOGENESIS FACTOR ELYC"/>
    <property type="match status" value="1"/>
</dbReference>
<feature type="domain" description="DUF218" evidence="2">
    <location>
        <begin position="41"/>
        <end position="175"/>
    </location>
</feature>
<dbReference type="InterPro" id="IPR014729">
    <property type="entry name" value="Rossmann-like_a/b/a_fold"/>
</dbReference>
<feature type="transmembrane region" description="Helical" evidence="1">
    <location>
        <begin position="6"/>
        <end position="28"/>
    </location>
</feature>
<dbReference type="Gene3D" id="3.40.50.620">
    <property type="entry name" value="HUPs"/>
    <property type="match status" value="1"/>
</dbReference>
<dbReference type="GO" id="GO:0000270">
    <property type="term" value="P:peptidoglycan metabolic process"/>
    <property type="evidence" value="ECO:0007669"/>
    <property type="project" value="TreeGrafter"/>
</dbReference>
<dbReference type="STRING" id="241244.ATY39_12980"/>
<dbReference type="RefSeq" id="WP_066790410.1">
    <property type="nucleotide sequence ID" value="NZ_CP014806.1"/>
</dbReference>
<dbReference type="PANTHER" id="PTHR30336">
    <property type="entry name" value="INNER MEMBRANE PROTEIN, PROBABLE PERMEASE"/>
    <property type="match status" value="1"/>
</dbReference>
<evidence type="ECO:0000313" key="4">
    <source>
        <dbReference type="Proteomes" id="UP000076021"/>
    </source>
</evidence>